<proteinExistence type="predicted"/>
<dbReference type="InterPro" id="IPR051091">
    <property type="entry name" value="O-Glucosyltr/Glycosyltrsf_90"/>
</dbReference>
<sequence>MVPGLTLDGKKKGVHPIDILISDVNQEFQRTLSTEATSLEDASKKYRKKRRRHPPPGFDAWYEFATQRGAVVVEEFWDQIYHDLGPFWGIEPRTTRSQAHALSPRIQIRGGNVTLVSTNPRDARTKMWVDMLKSLAETKHVELPDVDIPINVNQEPALVVGWEKVDTALSFARPIIASVSDVLDEYSGLKDVDHANFTFAPEWLGARLTHSLGGMHQGPRPYWSLVQPACPPKSPSRTESILVDIWHRQGHTQEAHSAVNLLPTIWPNGTLEGYIGNWSTATDACLHPHLQGLHGAFVQPDSMAASQHFFPYFSGGKMSVNNDILFPSPLEWNASLSSDADTQGGVAWESRETKLLWRGPATGGHNTAKNWRRFQRHRFVSMLNSSQIALAENSLSLHEAITKGLTSSETFRLPDSQLYNVPAQREGRLGDWVASWTDVGFTDDLHCEELSEYDACPYDSEYFSVNEPATAEKLGSNKYTVALDGNGDDGTDGFVSSMKSGHVVLRASVFRNWYDTRLRPWVHYVPMDNTFMDVYGIMEYFVGNEEGPLVPSSPRLRYRNKKSGHAAQAQKIATAAQEWADKVLRKEDMLIYVYRLLLEYARIGDDRRERLGWVGDLSEEGR</sequence>
<protein>
    <recommendedName>
        <fullName evidence="3">Glycosyl transferase CAP10 domain-containing protein</fullName>
    </recommendedName>
</protein>
<dbReference type="PANTHER" id="PTHR12203">
    <property type="entry name" value="KDEL LYS-ASP-GLU-LEU CONTAINING - RELATED"/>
    <property type="match status" value="1"/>
</dbReference>
<dbReference type="Proteomes" id="UP000799770">
    <property type="component" value="Unassembled WGS sequence"/>
</dbReference>
<evidence type="ECO:0000313" key="2">
    <source>
        <dbReference type="Proteomes" id="UP000799770"/>
    </source>
</evidence>
<organism evidence="1 2">
    <name type="scientific">Lophiotrema nucula</name>
    <dbReference type="NCBI Taxonomy" id="690887"/>
    <lineage>
        <taxon>Eukaryota</taxon>
        <taxon>Fungi</taxon>
        <taxon>Dikarya</taxon>
        <taxon>Ascomycota</taxon>
        <taxon>Pezizomycotina</taxon>
        <taxon>Dothideomycetes</taxon>
        <taxon>Pleosporomycetidae</taxon>
        <taxon>Pleosporales</taxon>
        <taxon>Lophiotremataceae</taxon>
        <taxon>Lophiotrema</taxon>
    </lineage>
</organism>
<dbReference type="PANTHER" id="PTHR12203:SF22">
    <property type="entry name" value="CAPSULE ASSOCIATED PROTEIN"/>
    <property type="match status" value="1"/>
</dbReference>
<dbReference type="OrthoDB" id="541052at2759"/>
<evidence type="ECO:0008006" key="3">
    <source>
        <dbReference type="Google" id="ProtNLM"/>
    </source>
</evidence>
<gene>
    <name evidence="1" type="ORF">BDV96DRAFT_489489</name>
</gene>
<name>A0A6A5ZFH4_9PLEO</name>
<accession>A0A6A5ZFH4</accession>
<keyword evidence="2" id="KW-1185">Reference proteome</keyword>
<dbReference type="AlphaFoldDB" id="A0A6A5ZFH4"/>
<dbReference type="EMBL" id="ML977318">
    <property type="protein sequence ID" value="KAF2117965.1"/>
    <property type="molecule type" value="Genomic_DNA"/>
</dbReference>
<reference evidence="1" key="1">
    <citation type="journal article" date="2020" name="Stud. Mycol.">
        <title>101 Dothideomycetes genomes: a test case for predicting lifestyles and emergence of pathogens.</title>
        <authorList>
            <person name="Haridas S."/>
            <person name="Albert R."/>
            <person name="Binder M."/>
            <person name="Bloem J."/>
            <person name="Labutti K."/>
            <person name="Salamov A."/>
            <person name="Andreopoulos B."/>
            <person name="Baker S."/>
            <person name="Barry K."/>
            <person name="Bills G."/>
            <person name="Bluhm B."/>
            <person name="Cannon C."/>
            <person name="Castanera R."/>
            <person name="Culley D."/>
            <person name="Daum C."/>
            <person name="Ezra D."/>
            <person name="Gonzalez J."/>
            <person name="Henrissat B."/>
            <person name="Kuo A."/>
            <person name="Liang C."/>
            <person name="Lipzen A."/>
            <person name="Lutzoni F."/>
            <person name="Magnuson J."/>
            <person name="Mondo S."/>
            <person name="Nolan M."/>
            <person name="Ohm R."/>
            <person name="Pangilinan J."/>
            <person name="Park H.-J."/>
            <person name="Ramirez L."/>
            <person name="Alfaro M."/>
            <person name="Sun H."/>
            <person name="Tritt A."/>
            <person name="Yoshinaga Y."/>
            <person name="Zwiers L.-H."/>
            <person name="Turgeon B."/>
            <person name="Goodwin S."/>
            <person name="Spatafora J."/>
            <person name="Crous P."/>
            <person name="Grigoriev I."/>
        </authorList>
    </citation>
    <scope>NUCLEOTIDE SEQUENCE</scope>
    <source>
        <strain evidence="1">CBS 627.86</strain>
    </source>
</reference>
<evidence type="ECO:0000313" key="1">
    <source>
        <dbReference type="EMBL" id="KAF2117965.1"/>
    </source>
</evidence>